<dbReference type="InterPro" id="IPR050250">
    <property type="entry name" value="Macrolide_Exporter_MacB"/>
</dbReference>
<keyword evidence="10" id="KW-0449">Lipoprotein</keyword>
<evidence type="ECO:0000259" key="8">
    <source>
        <dbReference type="Pfam" id="PF02687"/>
    </source>
</evidence>
<feature type="transmembrane region" description="Helical" evidence="7">
    <location>
        <begin position="695"/>
        <end position="717"/>
    </location>
</feature>
<dbReference type="PANTHER" id="PTHR30572">
    <property type="entry name" value="MEMBRANE COMPONENT OF TRANSPORTER-RELATED"/>
    <property type="match status" value="1"/>
</dbReference>
<feature type="transmembrane region" description="Helical" evidence="7">
    <location>
        <begin position="371"/>
        <end position="395"/>
    </location>
</feature>
<dbReference type="Proteomes" id="UP000198432">
    <property type="component" value="Unassembled WGS sequence"/>
</dbReference>
<evidence type="ECO:0000256" key="5">
    <source>
        <dbReference type="ARBA" id="ARBA00023136"/>
    </source>
</evidence>
<feature type="transmembrane region" description="Helical" evidence="7">
    <location>
        <begin position="339"/>
        <end position="359"/>
    </location>
</feature>
<reference evidence="11" key="1">
    <citation type="submission" date="2017-06" db="EMBL/GenBank/DDBJ databases">
        <authorList>
            <person name="Varghese N."/>
            <person name="Submissions S."/>
        </authorList>
    </citation>
    <scope>NUCLEOTIDE SEQUENCE [LARGE SCALE GENOMIC DNA]</scope>
    <source>
        <strain evidence="11">NKM1</strain>
    </source>
</reference>
<evidence type="ECO:0000313" key="10">
    <source>
        <dbReference type="EMBL" id="SNT19220.1"/>
    </source>
</evidence>
<feature type="domain" description="ABC3 transporter permease C-terminal" evidence="8">
    <location>
        <begin position="655"/>
        <end position="768"/>
    </location>
</feature>
<dbReference type="EMBL" id="FZOQ01000030">
    <property type="protein sequence ID" value="SNT19220.1"/>
    <property type="molecule type" value="Genomic_DNA"/>
</dbReference>
<dbReference type="OrthoDB" id="5933722at2"/>
<keyword evidence="6" id="KW-0175">Coiled coil</keyword>
<dbReference type="InterPro" id="IPR025857">
    <property type="entry name" value="MacB_PCD"/>
</dbReference>
<evidence type="ECO:0000259" key="9">
    <source>
        <dbReference type="Pfam" id="PF12704"/>
    </source>
</evidence>
<feature type="domain" description="MacB-like periplasmic core" evidence="9">
    <location>
        <begin position="23"/>
        <end position="243"/>
    </location>
</feature>
<keyword evidence="4 7" id="KW-1133">Transmembrane helix</keyword>
<evidence type="ECO:0000256" key="1">
    <source>
        <dbReference type="ARBA" id="ARBA00004651"/>
    </source>
</evidence>
<dbReference type="RefSeq" id="WP_089321412.1">
    <property type="nucleotide sequence ID" value="NZ_FZOQ01000030.1"/>
</dbReference>
<evidence type="ECO:0000256" key="3">
    <source>
        <dbReference type="ARBA" id="ARBA00022692"/>
    </source>
</evidence>
<feature type="transmembrane region" description="Helical" evidence="7">
    <location>
        <begin position="287"/>
        <end position="310"/>
    </location>
</feature>
<comment type="subcellular location">
    <subcellularLocation>
        <location evidence="1">Cell membrane</location>
        <topology evidence="1">Multi-pass membrane protein</topology>
    </subcellularLocation>
</comment>
<evidence type="ECO:0000256" key="6">
    <source>
        <dbReference type="SAM" id="Coils"/>
    </source>
</evidence>
<dbReference type="InterPro" id="IPR003838">
    <property type="entry name" value="ABC3_permease_C"/>
</dbReference>
<feature type="domain" description="ABC3 transporter permease C-terminal" evidence="8">
    <location>
        <begin position="288"/>
        <end position="399"/>
    </location>
</feature>
<feature type="coiled-coil region" evidence="6">
    <location>
        <begin position="227"/>
        <end position="254"/>
    </location>
</feature>
<organism evidence="10 11">
    <name type="scientific">Pontibacter ummariensis</name>
    <dbReference type="NCBI Taxonomy" id="1610492"/>
    <lineage>
        <taxon>Bacteria</taxon>
        <taxon>Pseudomonadati</taxon>
        <taxon>Bacteroidota</taxon>
        <taxon>Cytophagia</taxon>
        <taxon>Cytophagales</taxon>
        <taxon>Hymenobacteraceae</taxon>
        <taxon>Pontibacter</taxon>
    </lineage>
</organism>
<feature type="transmembrane region" description="Helical" evidence="7">
    <location>
        <begin position="737"/>
        <end position="757"/>
    </location>
</feature>
<dbReference type="AlphaFoldDB" id="A0A239KMJ2"/>
<evidence type="ECO:0000256" key="4">
    <source>
        <dbReference type="ARBA" id="ARBA00022989"/>
    </source>
</evidence>
<gene>
    <name evidence="10" type="ORF">SAMN06296052_1302</name>
</gene>
<dbReference type="Pfam" id="PF02687">
    <property type="entry name" value="FtsX"/>
    <property type="match status" value="2"/>
</dbReference>
<accession>A0A239KMJ2</accession>
<evidence type="ECO:0000256" key="2">
    <source>
        <dbReference type="ARBA" id="ARBA00022475"/>
    </source>
</evidence>
<keyword evidence="11" id="KW-1185">Reference proteome</keyword>
<dbReference type="GO" id="GO:0022857">
    <property type="term" value="F:transmembrane transporter activity"/>
    <property type="evidence" value="ECO:0007669"/>
    <property type="project" value="TreeGrafter"/>
</dbReference>
<feature type="transmembrane region" description="Helical" evidence="7">
    <location>
        <begin position="649"/>
        <end position="675"/>
    </location>
</feature>
<name>A0A239KMJ2_9BACT</name>
<dbReference type="PANTHER" id="PTHR30572:SF18">
    <property type="entry name" value="ABC-TYPE MACROLIDE FAMILY EXPORT SYSTEM PERMEASE COMPONENT 2"/>
    <property type="match status" value="1"/>
</dbReference>
<dbReference type="GO" id="GO:0005886">
    <property type="term" value="C:plasma membrane"/>
    <property type="evidence" value="ECO:0007669"/>
    <property type="project" value="UniProtKB-SubCell"/>
</dbReference>
<keyword evidence="5 7" id="KW-0472">Membrane</keyword>
<feature type="transmembrane region" description="Helical" evidence="7">
    <location>
        <begin position="21"/>
        <end position="41"/>
    </location>
</feature>
<evidence type="ECO:0000256" key="7">
    <source>
        <dbReference type="SAM" id="Phobius"/>
    </source>
</evidence>
<sequence length="775" mass="85394">MIKNNLKIALRILWKNKLFSLVNILSLSLSMAVGVILFTGLKANHDTDHFHPRLNQIVRILTQETNEVEQTQWATAPLPLATQMDSISFVKKTVKVRLAGKHNLQTDGGDVPIDIKFSEPSFFDVFGFRLLSGNAQSLSTNPTSLFLTEKTAEKIFGNANALGQTVQFENLGSYTVGGIIQDPPLETHLPIEAMLSINAAKMLEKKGALPNSSQNWGDFKSSAIYARLKSEDHLKQLNTTLQNYNRKLDKSNLKFLAQPIEDITPRNYDIKNDRDAGTDWTGIKTQLFLILALTLLSAFNYISLTLARAFSRAKEVGVRKTIGATRGQIIGQFLTESTLVSLIALLFTMPCVEILTHYIPDMDVAFSYDTILILGLLTYAVITGLVAGALPSWLLSAFQPIQVLRKMKNIKLFRSIAIYKALIVVQFSVTIMLMILVVILADYEIKNHAIISSTISPNVLTLDLRGEKYGNLQNEISQLSQVETTLATNWYYKPMKKGKSSVTFNDKTLEMYYVSIDPKTIETEGISLKSGQNFPENMPQSTEQYVLVNEAAAKLMATESENVVGQTLLLDSAYVQVIGIMPNEIIGETAPLLYRYLPNEIATLTIKINPNTELEATKAIQSIWENHFPEKTANLQNLKDGYSSIGDRIGFFGGLALIVMIIAGLGILGIASYSVETRVKELGIRKVLGASNKELVWIVTKNFGILILVAGLIGVPAGLFGGDLIRQDLGSSLVDLSFINVSIGFGLVAIFGLLTVLSQTIRAAHVEPVTVLKAE</sequence>
<keyword evidence="3 7" id="KW-0812">Transmembrane</keyword>
<dbReference type="Pfam" id="PF12704">
    <property type="entry name" value="MacB_PCD"/>
    <property type="match status" value="1"/>
</dbReference>
<proteinExistence type="predicted"/>
<feature type="transmembrane region" description="Helical" evidence="7">
    <location>
        <begin position="416"/>
        <end position="441"/>
    </location>
</feature>
<evidence type="ECO:0000313" key="11">
    <source>
        <dbReference type="Proteomes" id="UP000198432"/>
    </source>
</evidence>
<protein>
    <submittedName>
        <fullName evidence="10">ABC-type transport system, involved in lipoprotein release, permease component</fullName>
    </submittedName>
</protein>
<keyword evidence="2" id="KW-1003">Cell membrane</keyword>